<dbReference type="PANTHER" id="PTHR43150:SF2">
    <property type="entry name" value="HYPERKINETIC, ISOFORM M"/>
    <property type="match status" value="1"/>
</dbReference>
<evidence type="ECO:0000313" key="5">
    <source>
        <dbReference type="EMBL" id="TDL17048.1"/>
    </source>
</evidence>
<dbReference type="InterPro" id="IPR005399">
    <property type="entry name" value="K_chnl_volt-dep_bsu_KCNAB-rel"/>
</dbReference>
<evidence type="ECO:0000313" key="6">
    <source>
        <dbReference type="Proteomes" id="UP000294933"/>
    </source>
</evidence>
<dbReference type="VEuPathDB" id="FungiDB:BD410DRAFT_816588"/>
<comment type="similarity">
    <text evidence="1">Belongs to the shaker potassium channel beta subunit family.</text>
</comment>
<gene>
    <name evidence="5" type="ORF">BD410DRAFT_816588</name>
</gene>
<sequence length="277" mass="30527">MRYRFLVQSGTLGFKISVIALGGWFTHGGRTDDDIAFATLKAAYDGGVNFFESAEEYPGGRTETVLGKALMHFAWDREDVRHDDLSLGVGLSRKHILGGMRKSLKRLQSDYVDLVSAHRPDKHTLMEEVVRAFNYFINTGQAEWSAEEIADAWRVADEHRLGLTIYSPLRRGILTDKYSSSENIPADSRVAKEGSWLHDQIVDACEMLDKVAKLRPIAEKLGATSGQCGSAIIGATSVAKLEGNLGAVAFVENLTDDVVKEIEEVMGTKPTGSPMRY</sequence>
<protein>
    <submittedName>
        <fullName evidence="5">Aldo/keto reductase</fullName>
    </submittedName>
</protein>
<dbReference type="SUPFAM" id="SSF51430">
    <property type="entry name" value="NAD(P)-linked oxidoreductase"/>
    <property type="match status" value="1"/>
</dbReference>
<feature type="domain" description="NADP-dependent oxidoreductase" evidence="4">
    <location>
        <begin position="19"/>
        <end position="141"/>
    </location>
</feature>
<keyword evidence="6" id="KW-1185">Reference proteome</keyword>
<dbReference type="PANTHER" id="PTHR43150">
    <property type="entry name" value="HYPERKINETIC, ISOFORM M"/>
    <property type="match status" value="1"/>
</dbReference>
<accession>A0A4Y7PPJ9</accession>
<evidence type="ECO:0000259" key="4">
    <source>
        <dbReference type="Pfam" id="PF00248"/>
    </source>
</evidence>
<reference evidence="5 6" key="1">
    <citation type="submission" date="2018-06" db="EMBL/GenBank/DDBJ databases">
        <title>A transcriptomic atlas of mushroom development highlights an independent origin of complex multicellularity.</title>
        <authorList>
            <consortium name="DOE Joint Genome Institute"/>
            <person name="Krizsan K."/>
            <person name="Almasi E."/>
            <person name="Merenyi Z."/>
            <person name="Sahu N."/>
            <person name="Viragh M."/>
            <person name="Koszo T."/>
            <person name="Mondo S."/>
            <person name="Kiss B."/>
            <person name="Balint B."/>
            <person name="Kues U."/>
            <person name="Barry K."/>
            <person name="Hegedus J.C."/>
            <person name="Henrissat B."/>
            <person name="Johnson J."/>
            <person name="Lipzen A."/>
            <person name="Ohm R."/>
            <person name="Nagy I."/>
            <person name="Pangilinan J."/>
            <person name="Yan J."/>
            <person name="Xiong Y."/>
            <person name="Grigoriev I.V."/>
            <person name="Hibbett D.S."/>
            <person name="Nagy L.G."/>
        </authorList>
    </citation>
    <scope>NUCLEOTIDE SEQUENCE [LARGE SCALE GENOMIC DNA]</scope>
    <source>
        <strain evidence="5 6">SZMC22713</strain>
    </source>
</reference>
<name>A0A4Y7PPJ9_9AGAM</name>
<dbReference type="OrthoDB" id="1720422at2759"/>
<dbReference type="InterPro" id="IPR023210">
    <property type="entry name" value="NADP_OxRdtase_dom"/>
</dbReference>
<evidence type="ECO:0000256" key="3">
    <source>
        <dbReference type="ARBA" id="ARBA00023002"/>
    </source>
</evidence>
<keyword evidence="2" id="KW-0521">NADP</keyword>
<dbReference type="Proteomes" id="UP000294933">
    <property type="component" value="Unassembled WGS sequence"/>
</dbReference>
<dbReference type="AlphaFoldDB" id="A0A4Y7PPJ9"/>
<evidence type="ECO:0000256" key="1">
    <source>
        <dbReference type="ARBA" id="ARBA00006515"/>
    </source>
</evidence>
<proteinExistence type="inferred from homology"/>
<keyword evidence="3" id="KW-0560">Oxidoreductase</keyword>
<dbReference type="Pfam" id="PF00248">
    <property type="entry name" value="Aldo_ket_red"/>
    <property type="match status" value="1"/>
</dbReference>
<dbReference type="Gene3D" id="3.20.20.100">
    <property type="entry name" value="NADP-dependent oxidoreductase domain"/>
    <property type="match status" value="1"/>
</dbReference>
<organism evidence="5 6">
    <name type="scientific">Rickenella mellea</name>
    <dbReference type="NCBI Taxonomy" id="50990"/>
    <lineage>
        <taxon>Eukaryota</taxon>
        <taxon>Fungi</taxon>
        <taxon>Dikarya</taxon>
        <taxon>Basidiomycota</taxon>
        <taxon>Agaricomycotina</taxon>
        <taxon>Agaricomycetes</taxon>
        <taxon>Hymenochaetales</taxon>
        <taxon>Rickenellaceae</taxon>
        <taxon>Rickenella</taxon>
    </lineage>
</organism>
<dbReference type="EMBL" id="ML170229">
    <property type="protein sequence ID" value="TDL17048.1"/>
    <property type="molecule type" value="Genomic_DNA"/>
</dbReference>
<dbReference type="STRING" id="50990.A0A4Y7PPJ9"/>
<dbReference type="InterPro" id="IPR036812">
    <property type="entry name" value="NAD(P)_OxRdtase_dom_sf"/>
</dbReference>
<dbReference type="GO" id="GO:0016491">
    <property type="term" value="F:oxidoreductase activity"/>
    <property type="evidence" value="ECO:0007669"/>
    <property type="project" value="UniProtKB-KW"/>
</dbReference>
<evidence type="ECO:0000256" key="2">
    <source>
        <dbReference type="ARBA" id="ARBA00022857"/>
    </source>
</evidence>